<sequence length="121" mass="13849">MSTKKEETLKDKSTTLDSMNKSEIVEGWMESIGSIYGSLEVRENVNSLESHCKPALESLKIIRPMVSEKLGEEIDKLLAYYETMTEICQRMQEKMEMPDDESFPCVTMKSDSKITDSKKPK</sequence>
<proteinExistence type="predicted"/>
<protein>
    <submittedName>
        <fullName evidence="2">Uncharacterized protein</fullName>
    </submittedName>
</protein>
<dbReference type="EMBL" id="CANHGI010000005">
    <property type="protein sequence ID" value="CAI5452716.1"/>
    <property type="molecule type" value="Genomic_DNA"/>
</dbReference>
<dbReference type="AlphaFoldDB" id="A0A9P1IXW2"/>
<dbReference type="Proteomes" id="UP001152747">
    <property type="component" value="Unassembled WGS sequence"/>
</dbReference>
<comment type="caution">
    <text evidence="2">The sequence shown here is derived from an EMBL/GenBank/DDBJ whole genome shotgun (WGS) entry which is preliminary data.</text>
</comment>
<dbReference type="OrthoDB" id="5820547at2759"/>
<evidence type="ECO:0000256" key="1">
    <source>
        <dbReference type="SAM" id="MobiDB-lite"/>
    </source>
</evidence>
<organism evidence="2 3">
    <name type="scientific">Caenorhabditis angaria</name>
    <dbReference type="NCBI Taxonomy" id="860376"/>
    <lineage>
        <taxon>Eukaryota</taxon>
        <taxon>Metazoa</taxon>
        <taxon>Ecdysozoa</taxon>
        <taxon>Nematoda</taxon>
        <taxon>Chromadorea</taxon>
        <taxon>Rhabditida</taxon>
        <taxon>Rhabditina</taxon>
        <taxon>Rhabditomorpha</taxon>
        <taxon>Rhabditoidea</taxon>
        <taxon>Rhabditidae</taxon>
        <taxon>Peloderinae</taxon>
        <taxon>Caenorhabditis</taxon>
    </lineage>
</organism>
<gene>
    <name evidence="2" type="ORF">CAMP_LOCUS15353</name>
</gene>
<reference evidence="2" key="1">
    <citation type="submission" date="2022-11" db="EMBL/GenBank/DDBJ databases">
        <authorList>
            <person name="Kikuchi T."/>
        </authorList>
    </citation>
    <scope>NUCLEOTIDE SEQUENCE</scope>
    <source>
        <strain evidence="2">PS1010</strain>
    </source>
</reference>
<keyword evidence="3" id="KW-1185">Reference proteome</keyword>
<accession>A0A9P1IXW2</accession>
<feature type="region of interest" description="Disordered" evidence="1">
    <location>
        <begin position="95"/>
        <end position="121"/>
    </location>
</feature>
<evidence type="ECO:0000313" key="2">
    <source>
        <dbReference type="EMBL" id="CAI5452716.1"/>
    </source>
</evidence>
<feature type="compositionally biased region" description="Basic and acidic residues" evidence="1">
    <location>
        <begin position="110"/>
        <end position="121"/>
    </location>
</feature>
<evidence type="ECO:0000313" key="3">
    <source>
        <dbReference type="Proteomes" id="UP001152747"/>
    </source>
</evidence>
<name>A0A9P1IXW2_9PELO</name>